<evidence type="ECO:0000256" key="10">
    <source>
        <dbReference type="ARBA" id="ARBA00023288"/>
    </source>
</evidence>
<reference evidence="14" key="1">
    <citation type="submission" date="2021-01" db="UniProtKB">
        <authorList>
            <consortium name="EnsemblPlants"/>
        </authorList>
    </citation>
    <scope>IDENTIFICATION</scope>
</reference>
<evidence type="ECO:0000256" key="11">
    <source>
        <dbReference type="PIRSR" id="PIRSR606689-1"/>
    </source>
</evidence>
<dbReference type="EnsemblPlants" id="Kaladp0040s0235.1.v1.1">
    <property type="protein sequence ID" value="Kaladp0040s0235.1.v1.1"/>
    <property type="gene ID" value="Kaladp0040s0235.v1.1"/>
</dbReference>
<keyword evidence="12" id="KW-0460">Magnesium</keyword>
<name>A0A7N0ZW00_KALFE</name>
<keyword evidence="12" id="KW-0479">Metal-binding</keyword>
<dbReference type="PRINTS" id="PR00328">
    <property type="entry name" value="SAR1GTPBP"/>
</dbReference>
<keyword evidence="4" id="KW-0519">Myristate</keyword>
<sequence length="181" mass="20527">MGATMSQFVKRLTSKEAMRVTMLGLDGSGKTSILFKLKLGDIVRSVPTVGFNVEMIRYKCMSFTMWDVGGQVKIRSLWRHYLNDIHALIFVVDSNDRVRMPEARSELHRVMEESMLKNVALLVFANKQDLPGAMEVSEVSRRLGLHLFTRHLWHIQSTSAATGQGLYEGLDWLAKNISKQA</sequence>
<feature type="binding site" evidence="11">
    <location>
        <begin position="126"/>
        <end position="129"/>
    </location>
    <ligand>
        <name>GTP</name>
        <dbReference type="ChEBI" id="CHEBI:37565"/>
    </ligand>
</feature>
<protein>
    <recommendedName>
        <fullName evidence="16">ADP-ribosylation factor</fullName>
    </recommendedName>
</protein>
<dbReference type="FunFam" id="3.40.50.300:FF:003500">
    <property type="entry name" value="ADP-ribosylation factor 1"/>
    <property type="match status" value="1"/>
</dbReference>
<feature type="binding site" evidence="11">
    <location>
        <position position="70"/>
    </location>
    <ligand>
        <name>GTP</name>
        <dbReference type="ChEBI" id="CHEBI:37565"/>
    </ligand>
</feature>
<dbReference type="PROSITE" id="PS51417">
    <property type="entry name" value="ARF"/>
    <property type="match status" value="1"/>
</dbReference>
<dbReference type="InterPro" id="IPR006689">
    <property type="entry name" value="Small_GTPase_ARF/SAR"/>
</dbReference>
<dbReference type="GO" id="GO:0046872">
    <property type="term" value="F:metal ion binding"/>
    <property type="evidence" value="ECO:0007669"/>
    <property type="project" value="UniProtKB-KW"/>
</dbReference>
<keyword evidence="6" id="KW-0931">ER-Golgi transport</keyword>
<evidence type="ECO:0000313" key="14">
    <source>
        <dbReference type="EnsemblPlants" id="Kaladp0040s0235.1.v1.1"/>
    </source>
</evidence>
<dbReference type="NCBIfam" id="TIGR00231">
    <property type="entry name" value="small_GTP"/>
    <property type="match status" value="1"/>
</dbReference>
<dbReference type="AlphaFoldDB" id="A0A7N0ZW00"/>
<keyword evidence="10" id="KW-0449">Lipoprotein</keyword>
<evidence type="ECO:0000256" key="6">
    <source>
        <dbReference type="ARBA" id="ARBA00022892"/>
    </source>
</evidence>
<evidence type="ECO:0000313" key="15">
    <source>
        <dbReference type="Proteomes" id="UP000594263"/>
    </source>
</evidence>
<keyword evidence="5 11" id="KW-0547">Nucleotide-binding</keyword>
<dbReference type="GO" id="GO:0016004">
    <property type="term" value="F:phospholipase activator activity"/>
    <property type="evidence" value="ECO:0007669"/>
    <property type="project" value="UniProtKB-ARBA"/>
</dbReference>
<accession>A0A7N0ZW00</accession>
<proteinExistence type="inferred from homology"/>
<dbReference type="GO" id="GO:0016192">
    <property type="term" value="P:vesicle-mediated transport"/>
    <property type="evidence" value="ECO:0007669"/>
    <property type="project" value="UniProtKB-KW"/>
</dbReference>
<dbReference type="Proteomes" id="UP000594263">
    <property type="component" value="Unplaced"/>
</dbReference>
<evidence type="ECO:0000256" key="1">
    <source>
        <dbReference type="ARBA" id="ARBA00004555"/>
    </source>
</evidence>
<dbReference type="GO" id="GO:0003924">
    <property type="term" value="F:GTPase activity"/>
    <property type="evidence" value="ECO:0007669"/>
    <property type="project" value="InterPro"/>
</dbReference>
<evidence type="ECO:0008006" key="16">
    <source>
        <dbReference type="Google" id="ProtNLM"/>
    </source>
</evidence>
<dbReference type="Pfam" id="PF00025">
    <property type="entry name" value="Arf"/>
    <property type="match status" value="1"/>
</dbReference>
<evidence type="ECO:0000256" key="8">
    <source>
        <dbReference type="ARBA" id="ARBA00023034"/>
    </source>
</evidence>
<dbReference type="GO" id="GO:0005794">
    <property type="term" value="C:Golgi apparatus"/>
    <property type="evidence" value="ECO:0007669"/>
    <property type="project" value="UniProtKB-SubCell"/>
</dbReference>
<evidence type="ECO:0000256" key="5">
    <source>
        <dbReference type="ARBA" id="ARBA00022741"/>
    </source>
</evidence>
<feature type="binding site" evidence="11">
    <location>
        <begin position="24"/>
        <end position="31"/>
    </location>
    <ligand>
        <name>GTP</name>
        <dbReference type="ChEBI" id="CHEBI:37565"/>
    </ligand>
</feature>
<dbReference type="InterPro" id="IPR024156">
    <property type="entry name" value="Small_GTPase_ARF"/>
</dbReference>
<organism evidence="14 15">
    <name type="scientific">Kalanchoe fedtschenkoi</name>
    <name type="common">Lavender scallops</name>
    <name type="synonym">South American air plant</name>
    <dbReference type="NCBI Taxonomy" id="63787"/>
    <lineage>
        <taxon>Eukaryota</taxon>
        <taxon>Viridiplantae</taxon>
        <taxon>Streptophyta</taxon>
        <taxon>Embryophyta</taxon>
        <taxon>Tracheophyta</taxon>
        <taxon>Spermatophyta</taxon>
        <taxon>Magnoliopsida</taxon>
        <taxon>eudicotyledons</taxon>
        <taxon>Gunneridae</taxon>
        <taxon>Pentapetalae</taxon>
        <taxon>Saxifragales</taxon>
        <taxon>Crassulaceae</taxon>
        <taxon>Kalanchoe</taxon>
    </lineage>
</organism>
<evidence type="ECO:0000256" key="12">
    <source>
        <dbReference type="PIRSR" id="PIRSR606689-2"/>
    </source>
</evidence>
<dbReference type="InterPro" id="IPR005225">
    <property type="entry name" value="Small_GTP-bd"/>
</dbReference>
<feature type="binding site" evidence="12">
    <location>
        <position position="48"/>
    </location>
    <ligand>
        <name>Mg(2+)</name>
        <dbReference type="ChEBI" id="CHEBI:18420"/>
    </ligand>
</feature>
<dbReference type="InterPro" id="IPR027417">
    <property type="entry name" value="P-loop_NTPase"/>
</dbReference>
<dbReference type="GO" id="GO:0005525">
    <property type="term" value="F:GTP binding"/>
    <property type="evidence" value="ECO:0007669"/>
    <property type="project" value="UniProtKB-KW"/>
</dbReference>
<evidence type="ECO:0000256" key="7">
    <source>
        <dbReference type="ARBA" id="ARBA00022927"/>
    </source>
</evidence>
<keyword evidence="7" id="KW-0653">Protein transport</keyword>
<evidence type="ECO:0000256" key="3">
    <source>
        <dbReference type="ARBA" id="ARBA00022448"/>
    </source>
</evidence>
<dbReference type="Gramene" id="Kaladp0040s0235.1.v1.1">
    <property type="protein sequence ID" value="Kaladp0040s0235.1.v1.1"/>
    <property type="gene ID" value="Kaladp0040s0235.v1.1"/>
</dbReference>
<dbReference type="PANTHER" id="PTHR11711">
    <property type="entry name" value="ADP RIBOSYLATION FACTOR-RELATED"/>
    <property type="match status" value="1"/>
</dbReference>
<dbReference type="SUPFAM" id="SSF52540">
    <property type="entry name" value="P-loop containing nucleoside triphosphate hydrolases"/>
    <property type="match status" value="1"/>
</dbReference>
<comment type="subcellular location">
    <subcellularLocation>
        <location evidence="1">Golgi apparatus</location>
    </subcellularLocation>
</comment>
<keyword evidence="9 11" id="KW-0342">GTP-binding</keyword>
<dbReference type="CDD" id="cd00878">
    <property type="entry name" value="Arf_Arl"/>
    <property type="match status" value="1"/>
</dbReference>
<evidence type="ECO:0000256" key="13">
    <source>
        <dbReference type="RuleBase" id="RU003925"/>
    </source>
</evidence>
<evidence type="ECO:0000256" key="4">
    <source>
        <dbReference type="ARBA" id="ARBA00022707"/>
    </source>
</evidence>
<dbReference type="GO" id="GO:0015031">
    <property type="term" value="P:protein transport"/>
    <property type="evidence" value="ECO:0007669"/>
    <property type="project" value="UniProtKB-KW"/>
</dbReference>
<evidence type="ECO:0000256" key="2">
    <source>
        <dbReference type="ARBA" id="ARBA00010290"/>
    </source>
</evidence>
<dbReference type="Gene3D" id="3.40.50.300">
    <property type="entry name" value="P-loop containing nucleotide triphosphate hydrolases"/>
    <property type="match status" value="1"/>
</dbReference>
<keyword evidence="8" id="KW-0333">Golgi apparatus</keyword>
<dbReference type="SMART" id="SM00178">
    <property type="entry name" value="SAR"/>
    <property type="match status" value="1"/>
</dbReference>
<dbReference type="SMART" id="SM00177">
    <property type="entry name" value="ARF"/>
    <property type="match status" value="1"/>
</dbReference>
<comment type="similarity">
    <text evidence="2 13">Belongs to the small GTPase superfamily. Arf family.</text>
</comment>
<keyword evidence="15" id="KW-1185">Reference proteome</keyword>
<keyword evidence="3" id="KW-0813">Transport</keyword>
<evidence type="ECO:0000256" key="9">
    <source>
        <dbReference type="ARBA" id="ARBA00023134"/>
    </source>
</evidence>
<feature type="binding site" evidence="12">
    <location>
        <position position="31"/>
    </location>
    <ligand>
        <name>Mg(2+)</name>
        <dbReference type="ChEBI" id="CHEBI:18420"/>
    </ligand>
</feature>